<dbReference type="CDD" id="cd03192">
    <property type="entry name" value="GST_C_Sigma_like"/>
    <property type="match status" value="1"/>
</dbReference>
<gene>
    <name evidence="3" type="ORF">MAR_018372</name>
</gene>
<dbReference type="InterPro" id="IPR004046">
    <property type="entry name" value="GST_C"/>
</dbReference>
<dbReference type="InterPro" id="IPR036282">
    <property type="entry name" value="Glutathione-S-Trfase_C_sf"/>
</dbReference>
<dbReference type="InterPro" id="IPR036249">
    <property type="entry name" value="Thioredoxin-like_sf"/>
</dbReference>
<dbReference type="PROSITE" id="PS50405">
    <property type="entry name" value="GST_CTER"/>
    <property type="match status" value="1"/>
</dbReference>
<dbReference type="InterPro" id="IPR010987">
    <property type="entry name" value="Glutathione-S-Trfase_C-like"/>
</dbReference>
<keyword evidence="4" id="KW-1185">Reference proteome</keyword>
<dbReference type="InterPro" id="IPR004045">
    <property type="entry name" value="Glutathione_S-Trfase_N"/>
</dbReference>
<dbReference type="PANTHER" id="PTHR11571:SF150">
    <property type="entry name" value="GLUTATHIONE S-TRANSFERASE"/>
    <property type="match status" value="1"/>
</dbReference>
<dbReference type="SUPFAM" id="SSF47616">
    <property type="entry name" value="GST C-terminal domain-like"/>
    <property type="match status" value="1"/>
</dbReference>
<dbReference type="SFLD" id="SFLDS00019">
    <property type="entry name" value="Glutathione_Transferase_(cytos"/>
    <property type="match status" value="1"/>
</dbReference>
<evidence type="ECO:0000313" key="4">
    <source>
        <dbReference type="Proteomes" id="UP001164746"/>
    </source>
</evidence>
<evidence type="ECO:0000259" key="2">
    <source>
        <dbReference type="PROSITE" id="PS50405"/>
    </source>
</evidence>
<protein>
    <submittedName>
        <fullName evidence="3">GST5-like protein</fullName>
    </submittedName>
</protein>
<reference evidence="3" key="1">
    <citation type="submission" date="2022-11" db="EMBL/GenBank/DDBJ databases">
        <title>Centuries of genome instability and evolution in soft-shell clam transmissible cancer (bioRxiv).</title>
        <authorList>
            <person name="Hart S.F.M."/>
            <person name="Yonemitsu M.A."/>
            <person name="Giersch R.M."/>
            <person name="Beal B.F."/>
            <person name="Arriagada G."/>
            <person name="Davis B.W."/>
            <person name="Ostrander E.A."/>
            <person name="Goff S.P."/>
            <person name="Metzger M.J."/>
        </authorList>
    </citation>
    <scope>NUCLEOTIDE SEQUENCE</scope>
    <source>
        <strain evidence="3">MELC-2E11</strain>
        <tissue evidence="3">Siphon/mantle</tissue>
    </source>
</reference>
<organism evidence="3 4">
    <name type="scientific">Mya arenaria</name>
    <name type="common">Soft-shell clam</name>
    <dbReference type="NCBI Taxonomy" id="6604"/>
    <lineage>
        <taxon>Eukaryota</taxon>
        <taxon>Metazoa</taxon>
        <taxon>Spiralia</taxon>
        <taxon>Lophotrochozoa</taxon>
        <taxon>Mollusca</taxon>
        <taxon>Bivalvia</taxon>
        <taxon>Autobranchia</taxon>
        <taxon>Heteroconchia</taxon>
        <taxon>Euheterodonta</taxon>
        <taxon>Imparidentia</taxon>
        <taxon>Neoheterodontei</taxon>
        <taxon>Myida</taxon>
        <taxon>Myoidea</taxon>
        <taxon>Myidae</taxon>
        <taxon>Mya</taxon>
    </lineage>
</organism>
<dbReference type="SFLD" id="SFLDG00363">
    <property type="entry name" value="AMPS_(cytGST):_Alpha-__Mu-__Pi"/>
    <property type="match status" value="1"/>
</dbReference>
<accession>A0ABY7EGX9</accession>
<dbReference type="SFLD" id="SFLDG01205">
    <property type="entry name" value="AMPS.1"/>
    <property type="match status" value="1"/>
</dbReference>
<feature type="domain" description="GST N-terminal" evidence="1">
    <location>
        <begin position="22"/>
        <end position="100"/>
    </location>
</feature>
<dbReference type="InterPro" id="IPR040079">
    <property type="entry name" value="Glutathione_S-Trfase"/>
</dbReference>
<dbReference type="PROSITE" id="PS50404">
    <property type="entry name" value="GST_NTER"/>
    <property type="match status" value="1"/>
</dbReference>
<dbReference type="Gene3D" id="1.20.1050.10">
    <property type="match status" value="1"/>
</dbReference>
<name>A0ABY7EGX9_MYAAR</name>
<dbReference type="CDD" id="cd03039">
    <property type="entry name" value="GST_N_Sigma_like"/>
    <property type="match status" value="1"/>
</dbReference>
<dbReference type="PANTHER" id="PTHR11571">
    <property type="entry name" value="GLUTATHIONE S-TRANSFERASE"/>
    <property type="match status" value="1"/>
</dbReference>
<proteinExistence type="predicted"/>
<dbReference type="InterPro" id="IPR050213">
    <property type="entry name" value="GST_superfamily"/>
</dbReference>
<dbReference type="SUPFAM" id="SSF52833">
    <property type="entry name" value="Thioredoxin-like"/>
    <property type="match status" value="1"/>
</dbReference>
<dbReference type="Gene3D" id="3.40.30.10">
    <property type="entry name" value="Glutaredoxin"/>
    <property type="match status" value="1"/>
</dbReference>
<evidence type="ECO:0000313" key="3">
    <source>
        <dbReference type="EMBL" id="WAR08414.1"/>
    </source>
</evidence>
<dbReference type="Pfam" id="PF02798">
    <property type="entry name" value="GST_N"/>
    <property type="match status" value="1"/>
</dbReference>
<dbReference type="EMBL" id="CP111017">
    <property type="protein sequence ID" value="WAR08414.1"/>
    <property type="molecule type" value="Genomic_DNA"/>
</dbReference>
<feature type="domain" description="GST C-terminal" evidence="2">
    <location>
        <begin position="102"/>
        <end position="222"/>
    </location>
</feature>
<sequence>MEMIIEADVDVWCDCLSTVMPKKYELVYFDGRGRGENSRLLFTVAGVSFTDTRVTVEDWPKLKPETPQGTLPYLVIDGKLKLGQSLAIARYLAREFKLYGEDKLQMAFVDELLEISVDLGAQYEKAFFAQDEAQKPELIRKFKEEQIPKYFRLLNEGIAARGKNGFAVGSNLTLADLAIYNITESSGLESIGDYSFLKANRDKIEQVDSIAKYLNTRPITPF</sequence>
<dbReference type="Proteomes" id="UP001164746">
    <property type="component" value="Chromosome 6"/>
</dbReference>
<evidence type="ECO:0000259" key="1">
    <source>
        <dbReference type="PROSITE" id="PS50404"/>
    </source>
</evidence>
<dbReference type="Pfam" id="PF14497">
    <property type="entry name" value="GST_C_3"/>
    <property type="match status" value="1"/>
</dbReference>